<evidence type="ECO:0000313" key="2">
    <source>
        <dbReference type="Proteomes" id="UP001366060"/>
    </source>
</evidence>
<keyword evidence="2" id="KW-1185">Reference proteome</keyword>
<dbReference type="PANTHER" id="PTHR35602">
    <property type="entry name" value="ESTERASE YQIA-RELATED"/>
    <property type="match status" value="1"/>
</dbReference>
<dbReference type="InterPro" id="IPR008886">
    <property type="entry name" value="UPF0227/Esterase_YqiA"/>
</dbReference>
<dbReference type="EMBL" id="JBAKBA010000186">
    <property type="protein sequence ID" value="MEL0661056.1"/>
    <property type="molecule type" value="Genomic_DNA"/>
</dbReference>
<sequence length="66" mass="7836">INESYIEQLNVLKVEYINDTQNIWVLLQHEDEVLDYREALKKYNQCKVTCEQGGAHSFIGFDRYLP</sequence>
<feature type="non-terminal residue" evidence="1">
    <location>
        <position position="1"/>
    </location>
</feature>
<comment type="caution">
    <text evidence="1">The sequence shown here is derived from an EMBL/GenBank/DDBJ whole genome shotgun (WGS) entry which is preliminary data.</text>
</comment>
<dbReference type="PANTHER" id="PTHR35602:SF3">
    <property type="entry name" value="ESTERASE YQIA"/>
    <property type="match status" value="1"/>
</dbReference>
<proteinExistence type="predicted"/>
<dbReference type="RefSeq" id="WP_341629407.1">
    <property type="nucleotide sequence ID" value="NZ_JBAKBA010000186.1"/>
</dbReference>
<dbReference type="GO" id="GO:0016787">
    <property type="term" value="F:hydrolase activity"/>
    <property type="evidence" value="ECO:0007669"/>
    <property type="project" value="UniProtKB-KW"/>
</dbReference>
<reference evidence="1 2" key="1">
    <citation type="submission" date="2024-02" db="EMBL/GenBank/DDBJ databases">
        <title>Bacteria isolated from the canopy kelp, Nereocystis luetkeana.</title>
        <authorList>
            <person name="Pfister C.A."/>
            <person name="Younker I.T."/>
            <person name="Light S.H."/>
        </authorList>
    </citation>
    <scope>NUCLEOTIDE SEQUENCE [LARGE SCALE GENOMIC DNA]</scope>
    <source>
        <strain evidence="1 2">TI.2.07</strain>
    </source>
</reference>
<dbReference type="InterPro" id="IPR029058">
    <property type="entry name" value="AB_hydrolase_fold"/>
</dbReference>
<dbReference type="Gene3D" id="3.40.50.1820">
    <property type="entry name" value="alpha/beta hydrolase"/>
    <property type="match status" value="1"/>
</dbReference>
<accession>A0ABU9HHM7</accession>
<dbReference type="Proteomes" id="UP001366060">
    <property type="component" value="Unassembled WGS sequence"/>
</dbReference>
<gene>
    <name evidence="1" type="ORF">V6255_18250</name>
</gene>
<name>A0ABU9HHM7_9GAMM</name>
<protein>
    <submittedName>
        <fullName evidence="1">YqiA/YcfP family alpha/beta fold hydrolase</fullName>
    </submittedName>
</protein>
<organism evidence="1 2">
    <name type="scientific">Psychromonas arctica</name>
    <dbReference type="NCBI Taxonomy" id="168275"/>
    <lineage>
        <taxon>Bacteria</taxon>
        <taxon>Pseudomonadati</taxon>
        <taxon>Pseudomonadota</taxon>
        <taxon>Gammaproteobacteria</taxon>
        <taxon>Alteromonadales</taxon>
        <taxon>Psychromonadaceae</taxon>
        <taxon>Psychromonas</taxon>
    </lineage>
</organism>
<keyword evidence="1" id="KW-0378">Hydrolase</keyword>
<evidence type="ECO:0000313" key="1">
    <source>
        <dbReference type="EMBL" id="MEL0661056.1"/>
    </source>
</evidence>
<dbReference type="Pfam" id="PF05728">
    <property type="entry name" value="UPF0227"/>
    <property type="match status" value="1"/>
</dbReference>